<proteinExistence type="predicted"/>
<dbReference type="Gene3D" id="1.10.260.40">
    <property type="entry name" value="lambda repressor-like DNA-binding domains"/>
    <property type="match status" value="1"/>
</dbReference>
<dbReference type="Proteomes" id="UP000176562">
    <property type="component" value="Chromosome"/>
</dbReference>
<organism evidence="2 3">
    <name type="scientific">Rhodobacter xanthinilyticus</name>
    <dbReference type="NCBI Taxonomy" id="1850250"/>
    <lineage>
        <taxon>Bacteria</taxon>
        <taxon>Pseudomonadati</taxon>
        <taxon>Pseudomonadota</taxon>
        <taxon>Alphaproteobacteria</taxon>
        <taxon>Rhodobacterales</taxon>
        <taxon>Rhodobacter group</taxon>
        <taxon>Rhodobacter</taxon>
    </lineage>
</organism>
<reference evidence="2 3" key="1">
    <citation type="submission" date="2016-10" db="EMBL/GenBank/DDBJ databases">
        <title>Rhodobacter sp. LPB0142, isolated from sea water.</title>
        <authorList>
            <person name="Kim E."/>
            <person name="Yi H."/>
        </authorList>
    </citation>
    <scope>NUCLEOTIDE SEQUENCE [LARGE SCALE GENOMIC DNA]</scope>
    <source>
        <strain evidence="2 3">LPB0142</strain>
    </source>
</reference>
<dbReference type="CDD" id="cd00093">
    <property type="entry name" value="HTH_XRE"/>
    <property type="match status" value="1"/>
</dbReference>
<dbReference type="InterPro" id="IPR010982">
    <property type="entry name" value="Lambda_DNA-bd_dom_sf"/>
</dbReference>
<dbReference type="Pfam" id="PF13560">
    <property type="entry name" value="HTH_31"/>
    <property type="match status" value="1"/>
</dbReference>
<dbReference type="AlphaFoldDB" id="A0A1D9MGR9"/>
<dbReference type="RefSeq" id="WP_071167242.1">
    <property type="nucleotide sequence ID" value="NZ_CP017781.1"/>
</dbReference>
<dbReference type="PROSITE" id="PS50943">
    <property type="entry name" value="HTH_CROC1"/>
    <property type="match status" value="1"/>
</dbReference>
<name>A0A1D9MGR9_9RHOB</name>
<evidence type="ECO:0000313" key="3">
    <source>
        <dbReference type="Proteomes" id="UP000176562"/>
    </source>
</evidence>
<evidence type="ECO:0000259" key="1">
    <source>
        <dbReference type="PROSITE" id="PS50943"/>
    </source>
</evidence>
<protein>
    <submittedName>
        <fullName evidence="2">Transcriptional regulator</fullName>
    </submittedName>
</protein>
<feature type="domain" description="HTH cro/C1-type" evidence="1">
    <location>
        <begin position="17"/>
        <end position="71"/>
    </location>
</feature>
<dbReference type="InterPro" id="IPR001387">
    <property type="entry name" value="Cro/C1-type_HTH"/>
</dbReference>
<sequence length="75" mass="8379">MAKSIYDEEYQKLIEALKAARKSAGLTQQALADRLQRPQSFVAKVEGCERRLDVVEFLHLCRAIGADPAAIFDTL</sequence>
<dbReference type="SUPFAM" id="SSF47413">
    <property type="entry name" value="lambda repressor-like DNA-binding domains"/>
    <property type="match status" value="1"/>
</dbReference>
<gene>
    <name evidence="2" type="ORF">LPB142_12040</name>
</gene>
<dbReference type="EMBL" id="CP017781">
    <property type="protein sequence ID" value="AOZ71047.1"/>
    <property type="molecule type" value="Genomic_DNA"/>
</dbReference>
<dbReference type="SMART" id="SM00530">
    <property type="entry name" value="HTH_XRE"/>
    <property type="match status" value="1"/>
</dbReference>
<keyword evidence="3" id="KW-1185">Reference proteome</keyword>
<dbReference type="STRING" id="1850250.LPB142_12040"/>
<dbReference type="GO" id="GO:0003677">
    <property type="term" value="F:DNA binding"/>
    <property type="evidence" value="ECO:0007669"/>
    <property type="project" value="InterPro"/>
</dbReference>
<accession>A0A1D9MGR9</accession>
<dbReference type="KEGG" id="rhp:LPB142_12040"/>
<evidence type="ECO:0000313" key="2">
    <source>
        <dbReference type="EMBL" id="AOZ71047.1"/>
    </source>
</evidence>